<dbReference type="KEGG" id="pfaa:MM59RIKEN_30080"/>
<dbReference type="Proteomes" id="UP000679848">
    <property type="component" value="Plasmid pMM59_01"/>
</dbReference>
<proteinExistence type="inferred from homology"/>
<dbReference type="GO" id="GO:0016491">
    <property type="term" value="F:oxidoreductase activity"/>
    <property type="evidence" value="ECO:0007669"/>
    <property type="project" value="UniProtKB-KW"/>
</dbReference>
<evidence type="ECO:0000313" key="3">
    <source>
        <dbReference type="EMBL" id="BCK85689.1"/>
    </source>
</evidence>
<dbReference type="Gene3D" id="3.30.1370.60">
    <property type="entry name" value="Hypothetical oxidoreductase yiak, domain 2"/>
    <property type="match status" value="1"/>
</dbReference>
<protein>
    <submittedName>
        <fullName evidence="3">Malate dehydrogenase</fullName>
    </submittedName>
</protein>
<dbReference type="InterPro" id="IPR036111">
    <property type="entry name" value="Mal/L-sulfo/L-lacto_DH-like_sf"/>
</dbReference>
<comment type="similarity">
    <text evidence="1">Belongs to the LDH2/MDH2 oxidoreductase family.</text>
</comment>
<name>A0A810QBS0_9FIRM</name>
<evidence type="ECO:0000256" key="2">
    <source>
        <dbReference type="ARBA" id="ARBA00023002"/>
    </source>
</evidence>
<keyword evidence="4" id="KW-1185">Reference proteome</keyword>
<gene>
    <name evidence="3" type="ORF">MM59RIKEN_30080</name>
</gene>
<geneLocation type="plasmid" evidence="3 4">
    <name>pMM59_01</name>
</geneLocation>
<reference evidence="3" key="1">
    <citation type="submission" date="2020-09" db="EMBL/GenBank/DDBJ databases">
        <title>New species isolated from human feces.</title>
        <authorList>
            <person name="Kitahara M."/>
            <person name="Shigeno Y."/>
            <person name="Shime M."/>
            <person name="Matsumoto Y."/>
            <person name="Nakamura S."/>
            <person name="Motooka D."/>
            <person name="Fukuoka S."/>
            <person name="Nishikawa H."/>
            <person name="Benno Y."/>
        </authorList>
    </citation>
    <scope>NUCLEOTIDE SEQUENCE</scope>
    <source>
        <strain evidence="3">MM59</strain>
        <plasmid evidence="3">pMM59_01</plasmid>
    </source>
</reference>
<dbReference type="EMBL" id="AP023421">
    <property type="protein sequence ID" value="BCK85689.1"/>
    <property type="molecule type" value="Genomic_DNA"/>
</dbReference>
<dbReference type="SUPFAM" id="SSF89733">
    <property type="entry name" value="L-sulfolactate dehydrogenase-like"/>
    <property type="match status" value="1"/>
</dbReference>
<dbReference type="AlphaFoldDB" id="A0A810QBS0"/>
<dbReference type="Gene3D" id="1.10.1530.10">
    <property type="match status" value="1"/>
</dbReference>
<evidence type="ECO:0000313" key="4">
    <source>
        <dbReference type="Proteomes" id="UP000679848"/>
    </source>
</evidence>
<dbReference type="InterPro" id="IPR003767">
    <property type="entry name" value="Malate/L-lactate_DH-like"/>
</dbReference>
<keyword evidence="2" id="KW-0560">Oxidoreductase</keyword>
<evidence type="ECO:0000256" key="1">
    <source>
        <dbReference type="ARBA" id="ARBA00006056"/>
    </source>
</evidence>
<dbReference type="RefSeq" id="WP_213543736.1">
    <property type="nucleotide sequence ID" value="NZ_AP023421.1"/>
</dbReference>
<organism evidence="3 4">
    <name type="scientific">Pusillibacter faecalis</name>
    <dbReference type="NCBI Taxonomy" id="2714358"/>
    <lineage>
        <taxon>Bacteria</taxon>
        <taxon>Bacillati</taxon>
        <taxon>Bacillota</taxon>
        <taxon>Clostridia</taxon>
        <taxon>Eubacteriales</taxon>
        <taxon>Oscillospiraceae</taxon>
        <taxon>Pusillibacter</taxon>
    </lineage>
</organism>
<dbReference type="PANTHER" id="PTHR11091:SF0">
    <property type="entry name" value="MALATE DEHYDROGENASE"/>
    <property type="match status" value="1"/>
</dbReference>
<dbReference type="InterPro" id="IPR043144">
    <property type="entry name" value="Mal/L-sulf/L-lact_DH-like_ah"/>
</dbReference>
<dbReference type="InterPro" id="IPR043143">
    <property type="entry name" value="Mal/L-sulf/L-lact_DH-like_NADP"/>
</dbReference>
<sequence>MSEKVIVKREVLLDQCTKIFVAAGMRQDEAAVVADNLVAADQTGMDSHGVMRVPAYTKRLRDGGTLPHSEIEVVRETPTTAVIDGHNGMGQVVSKFAMEKCIKKAKKCGVAFVAVRGSNHFGMASYFTRMALEHNMIGMCSTSPAAHLLAPTGGVEPILDNNPFSFAIPAGKEYPVVLDMATSVVSRGKLASAAKRGDKIPTTWAMTIDGEPTDDPKLGFDGILLPVGGYKGYGLTVISGVMAAMLSNAALMSRDICDFYVDTDKEQNIGHLFGCIDIQVFCDVDDFKHRMDEMIDEIHNCRKAPGVDRILLPGERSGRTADKNAVEGIPLNETVFKDLNDVAVSYGLQPIQQG</sequence>
<keyword evidence="3" id="KW-0614">Plasmid</keyword>
<accession>A0A810QBS0</accession>
<dbReference type="PANTHER" id="PTHR11091">
    <property type="entry name" value="OXIDOREDUCTASE-RELATED"/>
    <property type="match status" value="1"/>
</dbReference>
<dbReference type="Pfam" id="PF02615">
    <property type="entry name" value="Ldh_2"/>
    <property type="match status" value="1"/>
</dbReference>